<dbReference type="EMBL" id="MWML01000106">
    <property type="protein sequence ID" value="TCG06476.1"/>
    <property type="molecule type" value="Genomic_DNA"/>
</dbReference>
<proteinExistence type="predicted"/>
<dbReference type="Proteomes" id="UP000294200">
    <property type="component" value="Unassembled WGS sequence"/>
</dbReference>
<gene>
    <name evidence="1" type="ORF">BZM27_26000</name>
</gene>
<evidence type="ECO:0000313" key="2">
    <source>
        <dbReference type="Proteomes" id="UP000294200"/>
    </source>
</evidence>
<protein>
    <submittedName>
        <fullName evidence="1">Uncharacterized protein</fullName>
    </submittedName>
</protein>
<keyword evidence="2" id="KW-1185">Reference proteome</keyword>
<comment type="caution">
    <text evidence="1">The sequence shown here is derived from an EMBL/GenBank/DDBJ whole genome shotgun (WGS) entry which is preliminary data.</text>
</comment>
<name>A0A4R0X8B3_9BURK</name>
<sequence>MLPRDLMCSILQLPDRQERIRDKLAGISEFDDDWPDHTEFFWTRQRDYADQLRRSAPFSCTTG</sequence>
<reference evidence="1 2" key="1">
    <citation type="submission" date="2017-02" db="EMBL/GenBank/DDBJ databases">
        <title>Paraburkholderia sophoroidis sp. nov. and Paraburkholderia steynii sp. nov. rhizobial symbionts of the fynbos legume Hypocalyptus sophoroides.</title>
        <authorList>
            <person name="Steenkamp E.T."/>
            <person name="Beukes C.W."/>
            <person name="Van Zyl E."/>
            <person name="Avontuur J."/>
            <person name="Chan W.Y."/>
            <person name="Hassen A."/>
            <person name="Palmer M."/>
            <person name="Mthombeni L."/>
            <person name="Phalane F."/>
            <person name="Sereme K."/>
            <person name="Venter S.N."/>
        </authorList>
    </citation>
    <scope>NUCLEOTIDE SEQUENCE [LARGE SCALE GENOMIC DNA]</scope>
    <source>
        <strain evidence="1 2">HC1.1ba</strain>
    </source>
</reference>
<accession>A0A4R0X8B3</accession>
<dbReference type="AlphaFoldDB" id="A0A4R0X8B3"/>
<organism evidence="1 2">
    <name type="scientific">Paraburkholderia steynii</name>
    <dbReference type="NCBI Taxonomy" id="1245441"/>
    <lineage>
        <taxon>Bacteria</taxon>
        <taxon>Pseudomonadati</taxon>
        <taxon>Pseudomonadota</taxon>
        <taxon>Betaproteobacteria</taxon>
        <taxon>Burkholderiales</taxon>
        <taxon>Burkholderiaceae</taxon>
        <taxon>Paraburkholderia</taxon>
    </lineage>
</organism>
<evidence type="ECO:0000313" key="1">
    <source>
        <dbReference type="EMBL" id="TCG06476.1"/>
    </source>
</evidence>